<organism evidence="1">
    <name type="scientific">viral metagenome</name>
    <dbReference type="NCBI Taxonomy" id="1070528"/>
    <lineage>
        <taxon>unclassified sequences</taxon>
        <taxon>metagenomes</taxon>
        <taxon>organismal metagenomes</taxon>
    </lineage>
</organism>
<protein>
    <submittedName>
        <fullName evidence="1">Uncharacterized protein</fullName>
    </submittedName>
</protein>
<dbReference type="AlphaFoldDB" id="A0A6C0K6K9"/>
<dbReference type="EMBL" id="MN740791">
    <property type="protein sequence ID" value="QHU11888.1"/>
    <property type="molecule type" value="Genomic_DNA"/>
</dbReference>
<sequence length="500" mass="59889">MEKELHENLDTIYKKLIQLSLQDYIINSRSLYEVIFRFPDIRDIEKELVRIEFLTLFKNYEIKDYSLRKCLIKIMRKYAIPLSPPPVDSFEPYRDIHTFQKISELIHFNNPALAIFKRHYLQNLTTDLFHAMMKAFYESSNSLIDENQVKKELDDFVDHKTTERIPLSIGFEFEFSFLSLMFAESTRNTADHAIKANYTRPIQLSTTVEISSDFGSEQESIQVSLFGTRNTCIIQLPNGQMERIEIPAERAHPRYMLNNCEFIVTYRQPQLVSISELEKFIYTKFIEANKDIIKVLKEKFVRAKMQSQEVNFFTDRVLYHPQQRMGLFSKKEKNHMWFTPQCSIGLSVDYLKPVMNEYYRLIGKSNRCYSHSEYVTRFISLFASWDKTLRDYFFFFYYSYLTRHCRKAKLLFLRVKFRQAWYYWIGPQRLEQLKQIVGDSRYIFSSIFRKYFDDVHGMGPCPENVQNTQESTTFPMTEERIIIVELRKFPIKYHNILNID</sequence>
<name>A0A6C0K6K9_9ZZZZ</name>
<accession>A0A6C0K6K9</accession>
<reference evidence="1" key="1">
    <citation type="journal article" date="2020" name="Nature">
        <title>Giant virus diversity and host interactions through global metagenomics.</title>
        <authorList>
            <person name="Schulz F."/>
            <person name="Roux S."/>
            <person name="Paez-Espino D."/>
            <person name="Jungbluth S."/>
            <person name="Walsh D.A."/>
            <person name="Denef V.J."/>
            <person name="McMahon K.D."/>
            <person name="Konstantinidis K.T."/>
            <person name="Eloe-Fadrosh E.A."/>
            <person name="Kyrpides N.C."/>
            <person name="Woyke T."/>
        </authorList>
    </citation>
    <scope>NUCLEOTIDE SEQUENCE</scope>
    <source>
        <strain evidence="1">GVMAG-S-1101169-75</strain>
    </source>
</reference>
<evidence type="ECO:0000313" key="1">
    <source>
        <dbReference type="EMBL" id="QHU11888.1"/>
    </source>
</evidence>
<proteinExistence type="predicted"/>